<keyword evidence="4" id="KW-1185">Reference proteome</keyword>
<evidence type="ECO:0000313" key="3">
    <source>
        <dbReference type="EMBL" id="KAK6519950.1"/>
    </source>
</evidence>
<feature type="compositionally biased region" description="Acidic residues" evidence="1">
    <location>
        <begin position="265"/>
        <end position="276"/>
    </location>
</feature>
<protein>
    <submittedName>
        <fullName evidence="3">Uncharacterized protein</fullName>
    </submittedName>
</protein>
<evidence type="ECO:0000313" key="4">
    <source>
        <dbReference type="Proteomes" id="UP001307849"/>
    </source>
</evidence>
<sequence>MVNHKLLSTILIVAAAGAQAVFAADVYKLDKRQDDMENDNNLPVGSPASGEPHQVYEWFNRTGLAGFEMARLGPNATARAKLETLGRYRPGKFQAALQSCLDDFADETQFCITRYGHSTEPDRDGTTFTAPQGSTAILCCKEGYTAYLFNYRNRGDENPDVRINCYNAALIANETLSSLLNPEAMKPVFQGSIEPVVQIGDNSSSTHMARSYWSEDKTWGIDIYYLEGGTSSNSTNDTSDACPSESPYTWVTRGKWADLEKPVEEDPEPVEPEPML</sequence>
<dbReference type="Proteomes" id="UP001307849">
    <property type="component" value="Unassembled WGS sequence"/>
</dbReference>
<evidence type="ECO:0000256" key="1">
    <source>
        <dbReference type="SAM" id="MobiDB-lite"/>
    </source>
</evidence>
<feature type="region of interest" description="Disordered" evidence="1">
    <location>
        <begin position="257"/>
        <end position="276"/>
    </location>
</feature>
<accession>A0AAN8NVG4</accession>
<gene>
    <name evidence="3" type="ORF">TWF506_000244</name>
</gene>
<dbReference type="EMBL" id="JAVHJM010000001">
    <property type="protein sequence ID" value="KAK6519950.1"/>
    <property type="molecule type" value="Genomic_DNA"/>
</dbReference>
<keyword evidence="2" id="KW-0732">Signal</keyword>
<feature type="chain" id="PRO_5042832999" evidence="2">
    <location>
        <begin position="24"/>
        <end position="276"/>
    </location>
</feature>
<name>A0AAN8NVG4_9PEZI</name>
<comment type="caution">
    <text evidence="3">The sequence shown here is derived from an EMBL/GenBank/DDBJ whole genome shotgun (WGS) entry which is preliminary data.</text>
</comment>
<dbReference type="AlphaFoldDB" id="A0AAN8NVG4"/>
<feature type="signal peptide" evidence="2">
    <location>
        <begin position="1"/>
        <end position="23"/>
    </location>
</feature>
<organism evidence="3 4">
    <name type="scientific">Arthrobotrys conoides</name>
    <dbReference type="NCBI Taxonomy" id="74498"/>
    <lineage>
        <taxon>Eukaryota</taxon>
        <taxon>Fungi</taxon>
        <taxon>Dikarya</taxon>
        <taxon>Ascomycota</taxon>
        <taxon>Pezizomycotina</taxon>
        <taxon>Orbiliomycetes</taxon>
        <taxon>Orbiliales</taxon>
        <taxon>Orbiliaceae</taxon>
        <taxon>Arthrobotrys</taxon>
    </lineage>
</organism>
<proteinExistence type="predicted"/>
<evidence type="ECO:0000256" key="2">
    <source>
        <dbReference type="SAM" id="SignalP"/>
    </source>
</evidence>
<reference evidence="3 4" key="1">
    <citation type="submission" date="2019-10" db="EMBL/GenBank/DDBJ databases">
        <authorList>
            <person name="Palmer J.M."/>
        </authorList>
    </citation>
    <scope>NUCLEOTIDE SEQUENCE [LARGE SCALE GENOMIC DNA]</scope>
    <source>
        <strain evidence="3 4">TWF506</strain>
    </source>
</reference>